<evidence type="ECO:0000313" key="2">
    <source>
        <dbReference type="Proteomes" id="UP000664857"/>
    </source>
</evidence>
<protein>
    <submittedName>
        <fullName evidence="1">Uncharacterized protein</fullName>
    </submittedName>
</protein>
<evidence type="ECO:0000313" key="1">
    <source>
        <dbReference type="EMBL" id="MBO0476176.1"/>
    </source>
</evidence>
<proteinExistence type="predicted"/>
<accession>A0ABS3HR01</accession>
<dbReference type="Proteomes" id="UP000664857">
    <property type="component" value="Unassembled WGS sequence"/>
</dbReference>
<sequence length="117" mass="13153">MNKKELSVIESSVLSMIPRGTGKKVTLNDICQLTSLNLREVQSVISSLVFKYKIPIVANRGLGGIFIPLTNEQRSQGLNGIKNQVIDLNKRIEIVESADLIDWNKNINLSYQERLEV</sequence>
<dbReference type="EMBL" id="JAFLVX010000011">
    <property type="protein sequence ID" value="MBO0476176.1"/>
    <property type="molecule type" value="Genomic_DNA"/>
</dbReference>
<comment type="caution">
    <text evidence="1">The sequence shown here is derived from an EMBL/GenBank/DDBJ whole genome shotgun (WGS) entry which is preliminary data.</text>
</comment>
<reference evidence="1 2" key="1">
    <citation type="submission" date="2021-03" db="EMBL/GenBank/DDBJ databases">
        <title>Enterococcal diversity collection.</title>
        <authorList>
            <person name="Gilmore M.S."/>
            <person name="Schwartzman J."/>
            <person name="Van Tyne D."/>
            <person name="Martin M."/>
            <person name="Earl A.M."/>
            <person name="Manson A.L."/>
            <person name="Straub T."/>
            <person name="Salamzade R."/>
            <person name="Saavedra J."/>
            <person name="Lebreton F."/>
            <person name="Prichula J."/>
            <person name="Schaufler K."/>
            <person name="Gaca A."/>
            <person name="Sgardioli B."/>
            <person name="Wagenaar J."/>
            <person name="Strong T."/>
        </authorList>
    </citation>
    <scope>NUCLEOTIDE SEQUENCE [LARGE SCALE GENOMIC DNA]</scope>
    <source>
        <strain evidence="1 2">DIV0080</strain>
    </source>
</reference>
<name>A0ABS3HR01_9ENTE</name>
<gene>
    <name evidence="1" type="ORF">DOK76_03785</name>
</gene>
<keyword evidence="2" id="KW-1185">Reference proteome</keyword>
<dbReference type="RefSeq" id="WP_206965095.1">
    <property type="nucleotide sequence ID" value="NZ_JAFLVX010000011.1"/>
</dbReference>
<organism evidence="1 2">
    <name type="scientific">Candidatus Vagococcus giribetii</name>
    <dbReference type="NCBI Taxonomy" id="2230876"/>
    <lineage>
        <taxon>Bacteria</taxon>
        <taxon>Bacillati</taxon>
        <taxon>Bacillota</taxon>
        <taxon>Bacilli</taxon>
        <taxon>Lactobacillales</taxon>
        <taxon>Enterococcaceae</taxon>
        <taxon>Vagococcus</taxon>
    </lineage>
</organism>